<name>A0A6A6GAI6_9PEZI</name>
<protein>
    <submittedName>
        <fullName evidence="2">Uncharacterized protein</fullName>
    </submittedName>
</protein>
<accession>A0A6A6GAI6</accession>
<gene>
    <name evidence="2" type="ORF">BDZ85DRAFT_282758</name>
</gene>
<organism evidence="2 3">
    <name type="scientific">Elsinoe ampelina</name>
    <dbReference type="NCBI Taxonomy" id="302913"/>
    <lineage>
        <taxon>Eukaryota</taxon>
        <taxon>Fungi</taxon>
        <taxon>Dikarya</taxon>
        <taxon>Ascomycota</taxon>
        <taxon>Pezizomycotina</taxon>
        <taxon>Dothideomycetes</taxon>
        <taxon>Dothideomycetidae</taxon>
        <taxon>Myriangiales</taxon>
        <taxon>Elsinoaceae</taxon>
        <taxon>Elsinoe</taxon>
    </lineage>
</organism>
<evidence type="ECO:0000256" key="1">
    <source>
        <dbReference type="SAM" id="SignalP"/>
    </source>
</evidence>
<keyword evidence="1" id="KW-0732">Signal</keyword>
<evidence type="ECO:0000313" key="3">
    <source>
        <dbReference type="Proteomes" id="UP000799538"/>
    </source>
</evidence>
<sequence>MYLPILVLTSVLTGTALAQRYPPFQYAACDPSIPAPDPSAADLTWLDLPTDGGCSILEKPTQAVMYRKPELDCIVTFYATEDCIEMERSWPGSFPDQCLEALSGKTFVAAMCRDKPTGVKTVSTKEYQEANGGGET</sequence>
<keyword evidence="3" id="KW-1185">Reference proteome</keyword>
<proteinExistence type="predicted"/>
<dbReference type="EMBL" id="ML992508">
    <property type="protein sequence ID" value="KAF2222714.1"/>
    <property type="molecule type" value="Genomic_DNA"/>
</dbReference>
<evidence type="ECO:0000313" key="2">
    <source>
        <dbReference type="EMBL" id="KAF2222714.1"/>
    </source>
</evidence>
<feature type="chain" id="PRO_5025574128" evidence="1">
    <location>
        <begin position="19"/>
        <end position="136"/>
    </location>
</feature>
<reference evidence="3" key="1">
    <citation type="journal article" date="2020" name="Stud. Mycol.">
        <title>101 Dothideomycetes genomes: A test case for predicting lifestyles and emergence of pathogens.</title>
        <authorList>
            <person name="Haridas S."/>
            <person name="Albert R."/>
            <person name="Binder M."/>
            <person name="Bloem J."/>
            <person name="LaButti K."/>
            <person name="Salamov A."/>
            <person name="Andreopoulos B."/>
            <person name="Baker S."/>
            <person name="Barry K."/>
            <person name="Bills G."/>
            <person name="Bluhm B."/>
            <person name="Cannon C."/>
            <person name="Castanera R."/>
            <person name="Culley D."/>
            <person name="Daum C."/>
            <person name="Ezra D."/>
            <person name="Gonzalez J."/>
            <person name="Henrissat B."/>
            <person name="Kuo A."/>
            <person name="Liang C."/>
            <person name="Lipzen A."/>
            <person name="Lutzoni F."/>
            <person name="Magnuson J."/>
            <person name="Mondo S."/>
            <person name="Nolan M."/>
            <person name="Ohm R."/>
            <person name="Pangilinan J."/>
            <person name="Park H.-J."/>
            <person name="Ramirez L."/>
            <person name="Alfaro M."/>
            <person name="Sun H."/>
            <person name="Tritt A."/>
            <person name="Yoshinaga Y."/>
            <person name="Zwiers L.-H."/>
            <person name="Turgeon B."/>
            <person name="Goodwin S."/>
            <person name="Spatafora J."/>
            <person name="Crous P."/>
            <person name="Grigoriev I."/>
        </authorList>
    </citation>
    <scope>NUCLEOTIDE SEQUENCE [LARGE SCALE GENOMIC DNA]</scope>
    <source>
        <strain evidence="3">CECT 20119</strain>
    </source>
</reference>
<feature type="signal peptide" evidence="1">
    <location>
        <begin position="1"/>
        <end position="18"/>
    </location>
</feature>
<dbReference type="AlphaFoldDB" id="A0A6A6GAI6"/>
<dbReference type="Proteomes" id="UP000799538">
    <property type="component" value="Unassembled WGS sequence"/>
</dbReference>